<dbReference type="PANTHER" id="PTHR44196">
    <property type="entry name" value="DEHYDROGENASE/REDUCTASE SDR FAMILY MEMBER 7B"/>
    <property type="match status" value="1"/>
</dbReference>
<dbReference type="InterPro" id="IPR020904">
    <property type="entry name" value="Sc_DH/Rdtase_CS"/>
</dbReference>
<dbReference type="PRINTS" id="PR00081">
    <property type="entry name" value="GDHRDH"/>
</dbReference>
<dbReference type="RefSeq" id="WP_343811306.1">
    <property type="nucleotide sequence ID" value="NZ_BAAADS010000009.1"/>
</dbReference>
<dbReference type="Gene3D" id="3.40.50.720">
    <property type="entry name" value="NAD(P)-binding Rossmann-like Domain"/>
    <property type="match status" value="1"/>
</dbReference>
<dbReference type="PRINTS" id="PR00080">
    <property type="entry name" value="SDRFAMILY"/>
</dbReference>
<accession>A0ABP3R1N4</accession>
<dbReference type="InterPro" id="IPR036291">
    <property type="entry name" value="NAD(P)-bd_dom_sf"/>
</dbReference>
<comment type="caution">
    <text evidence="4">The sequence shown here is derived from an EMBL/GenBank/DDBJ whole genome shotgun (WGS) entry which is preliminary data.</text>
</comment>
<dbReference type="Proteomes" id="UP001500866">
    <property type="component" value="Unassembled WGS sequence"/>
</dbReference>
<organism evidence="4 5">
    <name type="scientific">Virgibacillus siamensis</name>
    <dbReference type="NCBI Taxonomy" id="480071"/>
    <lineage>
        <taxon>Bacteria</taxon>
        <taxon>Bacillati</taxon>
        <taxon>Bacillota</taxon>
        <taxon>Bacilli</taxon>
        <taxon>Bacillales</taxon>
        <taxon>Bacillaceae</taxon>
        <taxon>Virgibacillus</taxon>
    </lineage>
</organism>
<dbReference type="SUPFAM" id="SSF51735">
    <property type="entry name" value="NAD(P)-binding Rossmann-fold domains"/>
    <property type="match status" value="1"/>
</dbReference>
<evidence type="ECO:0000256" key="3">
    <source>
        <dbReference type="RuleBase" id="RU000363"/>
    </source>
</evidence>
<dbReference type="PANTHER" id="PTHR44196:SF1">
    <property type="entry name" value="DEHYDROGENASE_REDUCTASE SDR FAMILY MEMBER 7B"/>
    <property type="match status" value="1"/>
</dbReference>
<gene>
    <name evidence="4" type="ORF">GCM10009001_12470</name>
</gene>
<keyword evidence="2" id="KW-0560">Oxidoreductase</keyword>
<dbReference type="PROSITE" id="PS00061">
    <property type="entry name" value="ADH_SHORT"/>
    <property type="match status" value="1"/>
</dbReference>
<dbReference type="Pfam" id="PF00106">
    <property type="entry name" value="adh_short"/>
    <property type="match status" value="1"/>
</dbReference>
<evidence type="ECO:0000256" key="2">
    <source>
        <dbReference type="ARBA" id="ARBA00023002"/>
    </source>
</evidence>
<comment type="similarity">
    <text evidence="1 3">Belongs to the short-chain dehydrogenases/reductases (SDR) family.</text>
</comment>
<keyword evidence="5" id="KW-1185">Reference proteome</keyword>
<evidence type="ECO:0000313" key="4">
    <source>
        <dbReference type="EMBL" id="GAA0597850.1"/>
    </source>
</evidence>
<sequence length="219" mass="23582">MPTVAITGAGSGLGRALALKYAKSGCKIFLLGRTDTKLQIVQKQIMNDGGNAEVILCDVQEPASVSIAFQQIGELDIFINNAGVGIFGPVEDYTVSDIEHTLNTNIKGTILTVQSALPLIRASKGRILTIISTAGLRGKMNESIYCASKFAVKGFTESLQKEWENDPISITAVYMGGMNTPFWDNSTHITDTSGLKGPKPVADQIFDEDDGRKEIIIDK</sequence>
<proteinExistence type="inferred from homology"/>
<name>A0ABP3R1N4_9BACI</name>
<dbReference type="CDD" id="cd05233">
    <property type="entry name" value="SDR_c"/>
    <property type="match status" value="1"/>
</dbReference>
<protein>
    <submittedName>
        <fullName evidence="4">SDR family oxidoreductase</fullName>
    </submittedName>
</protein>
<evidence type="ECO:0000256" key="1">
    <source>
        <dbReference type="ARBA" id="ARBA00006484"/>
    </source>
</evidence>
<dbReference type="InterPro" id="IPR002347">
    <property type="entry name" value="SDR_fam"/>
</dbReference>
<dbReference type="EMBL" id="BAAADS010000009">
    <property type="protein sequence ID" value="GAA0597850.1"/>
    <property type="molecule type" value="Genomic_DNA"/>
</dbReference>
<reference evidence="5" key="1">
    <citation type="journal article" date="2019" name="Int. J. Syst. Evol. Microbiol.">
        <title>The Global Catalogue of Microorganisms (GCM) 10K type strain sequencing project: providing services to taxonomists for standard genome sequencing and annotation.</title>
        <authorList>
            <consortium name="The Broad Institute Genomics Platform"/>
            <consortium name="The Broad Institute Genome Sequencing Center for Infectious Disease"/>
            <person name="Wu L."/>
            <person name="Ma J."/>
        </authorList>
    </citation>
    <scope>NUCLEOTIDE SEQUENCE [LARGE SCALE GENOMIC DNA]</scope>
    <source>
        <strain evidence="5">JCM 15395</strain>
    </source>
</reference>
<evidence type="ECO:0000313" key="5">
    <source>
        <dbReference type="Proteomes" id="UP001500866"/>
    </source>
</evidence>